<evidence type="ECO:0000313" key="11">
    <source>
        <dbReference type="Proteomes" id="UP000186817"/>
    </source>
</evidence>
<feature type="transmembrane region" description="Helical" evidence="8">
    <location>
        <begin position="1203"/>
        <end position="1223"/>
    </location>
</feature>
<dbReference type="SUPFAM" id="SSF103473">
    <property type="entry name" value="MFS general substrate transporter"/>
    <property type="match status" value="1"/>
</dbReference>
<dbReference type="EMBL" id="LSRX01000027">
    <property type="protein sequence ID" value="OLQ13521.1"/>
    <property type="molecule type" value="Genomic_DNA"/>
</dbReference>
<feature type="region of interest" description="Disordered" evidence="7">
    <location>
        <begin position="222"/>
        <end position="274"/>
    </location>
</feature>
<sequence length="1473" mass="162577">MFRRITGHRSWALDPNQMARFLAEAMGKVDWQQPEGTSLKVPTSDAADDWVPYLPDAIVEKVPGYGYGGLRIGSEPFPEWLKEVTALCMPLCGLPEEKDYDWPDSCNLNLYEDGDHSVGWHADDEFLFQGCLSCSTPSPNAVAGKFADCLIISLSLGGTRWFELKAQRGDLCTMEGLMQKHYLHRVPKERQSCEARVNLTWRWIASHEPRCGMQPTVDMRKRHAPASQEPGHRAKRPKKLTDYLRTEAQPSAPRRKRPARAVETDREKAARSEGKMARRCHESCGCRSDVSPFFNIPGVFPTQASEMDASSIFAIAADPATCSVAQRFGSATSAGGSKKEGETDSVLGAEADTSTQDEQMKLRQQQLEEMQEPPSFHCRGEGSSYGAAAAPHGDVPGSSFVLRRWEPAGFFRDIGEQQRRCALFANLVDPLLPIVARALHPEGRRVMDRIRCGIQQIKRPELTYLTAFCPKPIPPALWGPFPRLFQAVCGKSTASLQLPEVLEVCGDQDVSLADDPQNSSEQAVFICQRCAAEQGWFGDVISEPLTAEEDTATEISTQVGGDLSEDEREDSASVESKIHCDSFDEAVLCESGLRGFEDSEVDPREEVIKEERCPGDKTGTSIAEVEIGGWAPDFTTSILEPMLNYIARGPIEVIFSGTWAEGSMTYADMVFNMVKKVLHLPGVGSEKVETGLTDSETISVDDFSVDPVSAKSTTELVKDVEKALDEVGCEPISIWTWKTCGLPLSAFLLAFLNAIASGIVYGFFLGYMGLDSYVMSSIASLMKLPEVFLLPIGMINDCFPIFGYHRKPYLVASWFISGSALLAMSLRKLPAPYYCQFPDGSYDWMSPPCNPDIHLEKNWYIFPLFVLIAGAQVGSVAGEGLLLEYSQREPAEQRGQIKAEMTMVVTAGSLTASLVIGLLLNGKAYLGTFDWGLSFSGLMTMCLAMVVFIIPVSLLLVYEPQKTTHPSFRGHAQSSWKLVKGKALSSILFFAFLVQFLVASATTATPMVQSQWAGVKVLQQQLFGTAGMFVMMLATWIYKVYFLQTSWRKAILVAILTVSVVDAIPSFLTIFGVVRNQYFYLGEGIVGNIPKAALALVSNLMIIELSEPGCEGMCYGLAGTMQNAASPLATVVSNQVYGLFTPSLSKLENYVADTPQFRSTVAWSYALTYATTLLSFGALPLIPKQKEDARRRKAEWKSSPITATLVLGVPAICLVYGVTVLLLTSQVRSNVLDGGAQAAPDQSFQDASPPRTPQPPLNWLQHSSPTRHLQLLMLGSLLISENSGEMVVFQPRRGHAELEMGLRLDEVDGGPEGSAPFVGAALEVLFAEWKRADDRWRGRKGRDAVAHHGVGNHRGRGKLRVIYRQQRKGLMTIDMKDMVVDNMFRGGGCLLVSCLPHAGFPQLTYQQVEKMTRVAEVETSDLRQALLVAFATQMWYNPELFLRCTEQRGVTIQLFEVWMQKLSSLRRLKHRKA</sequence>
<keyword evidence="3" id="KW-0813">Transport</keyword>
<dbReference type="InterPro" id="IPR027450">
    <property type="entry name" value="AlkB-like"/>
</dbReference>
<feature type="transmembrane region" description="Helical" evidence="8">
    <location>
        <begin position="746"/>
        <end position="767"/>
    </location>
</feature>
<dbReference type="Gene3D" id="2.60.120.590">
    <property type="entry name" value="Alpha-ketoglutarate-dependent dioxygenase AlkB-like"/>
    <property type="match status" value="1"/>
</dbReference>
<evidence type="ECO:0000256" key="6">
    <source>
        <dbReference type="ARBA" id="ARBA00023136"/>
    </source>
</evidence>
<reference evidence="10 11" key="1">
    <citation type="submission" date="2016-02" db="EMBL/GenBank/DDBJ databases">
        <title>Genome analysis of coral dinoflagellate symbionts highlights evolutionary adaptations to a symbiotic lifestyle.</title>
        <authorList>
            <person name="Aranda M."/>
            <person name="Li Y."/>
            <person name="Liew Y.J."/>
            <person name="Baumgarten S."/>
            <person name="Simakov O."/>
            <person name="Wilson M."/>
            <person name="Piel J."/>
            <person name="Ashoor H."/>
            <person name="Bougouffa S."/>
            <person name="Bajic V.B."/>
            <person name="Ryu T."/>
            <person name="Ravasi T."/>
            <person name="Bayer T."/>
            <person name="Micklem G."/>
            <person name="Kim H."/>
            <person name="Bhak J."/>
            <person name="Lajeunesse T.C."/>
            <person name="Voolstra C.R."/>
        </authorList>
    </citation>
    <scope>NUCLEOTIDE SEQUENCE [LARGE SCALE GENOMIC DNA]</scope>
    <source>
        <strain evidence="10 11">CCMP2467</strain>
    </source>
</reference>
<dbReference type="GO" id="GO:0016020">
    <property type="term" value="C:membrane"/>
    <property type="evidence" value="ECO:0007669"/>
    <property type="project" value="UniProtKB-SubCell"/>
</dbReference>
<dbReference type="InterPro" id="IPR005123">
    <property type="entry name" value="Oxoglu/Fe-dep_dioxygenase_dom"/>
</dbReference>
<evidence type="ECO:0000256" key="8">
    <source>
        <dbReference type="SAM" id="Phobius"/>
    </source>
</evidence>
<dbReference type="InterPro" id="IPR039309">
    <property type="entry name" value="BT1"/>
</dbReference>
<dbReference type="InterPro" id="IPR037151">
    <property type="entry name" value="AlkB-like_sf"/>
</dbReference>
<keyword evidence="5 8" id="KW-1133">Transmembrane helix</keyword>
<feature type="region of interest" description="Disordered" evidence="7">
    <location>
        <begin position="547"/>
        <end position="567"/>
    </location>
</feature>
<dbReference type="PANTHER" id="PTHR31585:SF5">
    <property type="entry name" value="RNA-BINDING S4 DOMAIN-CONTAINING PROTEIN"/>
    <property type="match status" value="1"/>
</dbReference>
<comment type="caution">
    <text evidence="10">The sequence shown here is derived from an EMBL/GenBank/DDBJ whole genome shotgun (WGS) entry which is preliminary data.</text>
</comment>
<keyword evidence="11" id="KW-1185">Reference proteome</keyword>
<proteinExistence type="inferred from homology"/>
<feature type="transmembrane region" description="Helical" evidence="8">
    <location>
        <begin position="773"/>
        <end position="796"/>
    </location>
</feature>
<feature type="transmembrane region" description="Helical" evidence="8">
    <location>
        <begin position="1050"/>
        <end position="1074"/>
    </location>
</feature>
<dbReference type="Gene3D" id="1.20.1250.20">
    <property type="entry name" value="MFS general substrate transporter like domains"/>
    <property type="match status" value="1"/>
</dbReference>
<name>A0A1Q9F1J2_SYMMI</name>
<dbReference type="InterPro" id="IPR036259">
    <property type="entry name" value="MFS_trans_sf"/>
</dbReference>
<comment type="similarity">
    <text evidence="2">Belongs to the major facilitator superfamily. Folate-biopterin transporter (TC 2.A.71) family.</text>
</comment>
<protein>
    <submittedName>
        <fullName evidence="10">Alpha-ketoglutarate-dependent dioxygenase alkB-like 3</fullName>
    </submittedName>
</protein>
<evidence type="ECO:0000256" key="1">
    <source>
        <dbReference type="ARBA" id="ARBA00004141"/>
    </source>
</evidence>
<evidence type="ECO:0000259" key="9">
    <source>
        <dbReference type="PROSITE" id="PS51471"/>
    </source>
</evidence>
<accession>A0A1Q9F1J2</accession>
<keyword evidence="10" id="KW-0223">Dioxygenase</keyword>
<dbReference type="Pfam" id="PF03092">
    <property type="entry name" value="BT1"/>
    <property type="match status" value="1"/>
</dbReference>
<keyword evidence="6 8" id="KW-0472">Membrane</keyword>
<evidence type="ECO:0000256" key="3">
    <source>
        <dbReference type="ARBA" id="ARBA00022448"/>
    </source>
</evidence>
<dbReference type="PANTHER" id="PTHR31585">
    <property type="entry name" value="FOLATE-BIOPTERIN TRANSPORTER 1, CHLOROPLASTIC"/>
    <property type="match status" value="1"/>
</dbReference>
<comment type="subcellular location">
    <subcellularLocation>
        <location evidence="1">Membrane</location>
        <topology evidence="1">Multi-pass membrane protein</topology>
    </subcellularLocation>
</comment>
<feature type="compositionally biased region" description="Basic and acidic residues" evidence="7">
    <location>
        <begin position="260"/>
        <end position="274"/>
    </location>
</feature>
<gene>
    <name evidence="10" type="primary">Alkbh3</name>
    <name evidence="10" type="ORF">AK812_SmicGene2489</name>
</gene>
<keyword evidence="10" id="KW-0560">Oxidoreductase</keyword>
<dbReference type="Pfam" id="PF13532">
    <property type="entry name" value="2OG-FeII_Oxy_2"/>
    <property type="match status" value="1"/>
</dbReference>
<feature type="transmembrane region" description="Helical" evidence="8">
    <location>
        <begin position="904"/>
        <end position="926"/>
    </location>
</feature>
<keyword evidence="4 8" id="KW-0812">Transmembrane</keyword>
<evidence type="ECO:0000256" key="2">
    <source>
        <dbReference type="ARBA" id="ARBA00007015"/>
    </source>
</evidence>
<feature type="transmembrane region" description="Helical" evidence="8">
    <location>
        <begin position="1018"/>
        <end position="1038"/>
    </location>
</feature>
<feature type="transmembrane region" description="Helical" evidence="8">
    <location>
        <begin position="860"/>
        <end position="883"/>
    </location>
</feature>
<feature type="transmembrane region" description="Helical" evidence="8">
    <location>
        <begin position="1162"/>
        <end position="1182"/>
    </location>
</feature>
<organism evidence="10 11">
    <name type="scientific">Symbiodinium microadriaticum</name>
    <name type="common">Dinoflagellate</name>
    <name type="synonym">Zooxanthella microadriatica</name>
    <dbReference type="NCBI Taxonomy" id="2951"/>
    <lineage>
        <taxon>Eukaryota</taxon>
        <taxon>Sar</taxon>
        <taxon>Alveolata</taxon>
        <taxon>Dinophyceae</taxon>
        <taxon>Suessiales</taxon>
        <taxon>Symbiodiniaceae</taxon>
        <taxon>Symbiodinium</taxon>
    </lineage>
</organism>
<feature type="domain" description="Fe2OG dioxygenase" evidence="9">
    <location>
        <begin position="102"/>
        <end position="205"/>
    </location>
</feature>
<evidence type="ECO:0000256" key="5">
    <source>
        <dbReference type="ARBA" id="ARBA00022989"/>
    </source>
</evidence>
<dbReference type="OrthoDB" id="422964at2759"/>
<dbReference type="GO" id="GO:0051213">
    <property type="term" value="F:dioxygenase activity"/>
    <property type="evidence" value="ECO:0007669"/>
    <property type="project" value="UniProtKB-KW"/>
</dbReference>
<evidence type="ECO:0000313" key="10">
    <source>
        <dbReference type="EMBL" id="OLQ13521.1"/>
    </source>
</evidence>
<evidence type="ECO:0000256" key="7">
    <source>
        <dbReference type="SAM" id="MobiDB-lite"/>
    </source>
</evidence>
<evidence type="ECO:0000256" key="4">
    <source>
        <dbReference type="ARBA" id="ARBA00022692"/>
    </source>
</evidence>
<feature type="region of interest" description="Disordered" evidence="7">
    <location>
        <begin position="1238"/>
        <end position="1261"/>
    </location>
</feature>
<feature type="transmembrane region" description="Helical" evidence="8">
    <location>
        <begin position="979"/>
        <end position="998"/>
    </location>
</feature>
<feature type="transmembrane region" description="Helical" evidence="8">
    <location>
        <begin position="938"/>
        <end position="958"/>
    </location>
</feature>
<dbReference type="Proteomes" id="UP000186817">
    <property type="component" value="Unassembled WGS sequence"/>
</dbReference>
<dbReference type="SUPFAM" id="SSF51197">
    <property type="entry name" value="Clavaminate synthase-like"/>
    <property type="match status" value="1"/>
</dbReference>
<dbReference type="PROSITE" id="PS51471">
    <property type="entry name" value="FE2OG_OXY"/>
    <property type="match status" value="1"/>
</dbReference>
<feature type="region of interest" description="Disordered" evidence="7">
    <location>
        <begin position="330"/>
        <end position="357"/>
    </location>
</feature>